<dbReference type="Proteomes" id="UP000807825">
    <property type="component" value="Unassembled WGS sequence"/>
</dbReference>
<sequence length="61" mass="6784">GRECLQEIIKLAPETRVIIASGYAANGQIDEALQEGAKAFVEKPYEAQQLLALIRRILDEE</sequence>
<comment type="caution">
    <text evidence="1">Lacks conserved residue(s) required for the propagation of feature annotation.</text>
</comment>
<name>A0A9D6V6C3_9BACT</name>
<dbReference type="SUPFAM" id="SSF52172">
    <property type="entry name" value="CheY-like"/>
    <property type="match status" value="1"/>
</dbReference>
<evidence type="ECO:0000313" key="3">
    <source>
        <dbReference type="EMBL" id="MBI5252392.1"/>
    </source>
</evidence>
<organism evidence="3 4">
    <name type="scientific">Desulfomonile tiedjei</name>
    <dbReference type="NCBI Taxonomy" id="2358"/>
    <lineage>
        <taxon>Bacteria</taxon>
        <taxon>Pseudomonadati</taxon>
        <taxon>Thermodesulfobacteriota</taxon>
        <taxon>Desulfomonilia</taxon>
        <taxon>Desulfomonilales</taxon>
        <taxon>Desulfomonilaceae</taxon>
        <taxon>Desulfomonile</taxon>
    </lineage>
</organism>
<feature type="non-terminal residue" evidence="3">
    <location>
        <position position="1"/>
    </location>
</feature>
<dbReference type="EMBL" id="JACRDE010000604">
    <property type="protein sequence ID" value="MBI5252392.1"/>
    <property type="molecule type" value="Genomic_DNA"/>
</dbReference>
<dbReference type="GO" id="GO:0000160">
    <property type="term" value="P:phosphorelay signal transduction system"/>
    <property type="evidence" value="ECO:0007669"/>
    <property type="project" value="InterPro"/>
</dbReference>
<dbReference type="InterPro" id="IPR011006">
    <property type="entry name" value="CheY-like_superfamily"/>
</dbReference>
<gene>
    <name evidence="3" type="ORF">HY912_23095</name>
</gene>
<dbReference type="AlphaFoldDB" id="A0A9D6V6C3"/>
<feature type="domain" description="Response regulatory" evidence="2">
    <location>
        <begin position="1"/>
        <end position="58"/>
    </location>
</feature>
<accession>A0A9D6V6C3</accession>
<evidence type="ECO:0000256" key="1">
    <source>
        <dbReference type="PROSITE-ProRule" id="PRU00169"/>
    </source>
</evidence>
<evidence type="ECO:0000313" key="4">
    <source>
        <dbReference type="Proteomes" id="UP000807825"/>
    </source>
</evidence>
<dbReference type="PROSITE" id="PS50110">
    <property type="entry name" value="RESPONSE_REGULATORY"/>
    <property type="match status" value="1"/>
</dbReference>
<reference evidence="3" key="1">
    <citation type="submission" date="2020-07" db="EMBL/GenBank/DDBJ databases">
        <title>Huge and variable diversity of episymbiotic CPR bacteria and DPANN archaea in groundwater ecosystems.</title>
        <authorList>
            <person name="He C.Y."/>
            <person name="Keren R."/>
            <person name="Whittaker M."/>
            <person name="Farag I.F."/>
            <person name="Doudna J."/>
            <person name="Cate J.H.D."/>
            <person name="Banfield J.F."/>
        </authorList>
    </citation>
    <scope>NUCLEOTIDE SEQUENCE</scope>
    <source>
        <strain evidence="3">NC_groundwater_1664_Pr3_B-0.1um_52_9</strain>
    </source>
</reference>
<dbReference type="InterPro" id="IPR001789">
    <property type="entry name" value="Sig_transdc_resp-reg_receiver"/>
</dbReference>
<proteinExistence type="predicted"/>
<dbReference type="Pfam" id="PF00072">
    <property type="entry name" value="Response_reg"/>
    <property type="match status" value="1"/>
</dbReference>
<comment type="caution">
    <text evidence="3">The sequence shown here is derived from an EMBL/GenBank/DDBJ whole genome shotgun (WGS) entry which is preliminary data.</text>
</comment>
<dbReference type="Gene3D" id="3.40.50.2300">
    <property type="match status" value="1"/>
</dbReference>
<evidence type="ECO:0000259" key="2">
    <source>
        <dbReference type="PROSITE" id="PS50110"/>
    </source>
</evidence>
<protein>
    <submittedName>
        <fullName evidence="3">Response regulator</fullName>
    </submittedName>
</protein>